<dbReference type="FunFam" id="3.40.525.10:FF:000001">
    <property type="entry name" value="BCL2/adenovirus E1B protein-interacting protein 2"/>
    <property type="match status" value="1"/>
</dbReference>
<dbReference type="Proteomes" id="UP000646548">
    <property type="component" value="Unassembled WGS sequence"/>
</dbReference>
<feature type="region of interest" description="Disordered" evidence="3">
    <location>
        <begin position="1746"/>
        <end position="1801"/>
    </location>
</feature>
<feature type="compositionally biased region" description="Low complexity" evidence="3">
    <location>
        <begin position="1785"/>
        <end position="1796"/>
    </location>
</feature>
<dbReference type="PANTHER" id="PTHR12112">
    <property type="entry name" value="BNIP - RELATED"/>
    <property type="match status" value="1"/>
</dbReference>
<evidence type="ECO:0000313" key="5">
    <source>
        <dbReference type="EMBL" id="KAF6729750.1"/>
    </source>
</evidence>
<dbReference type="EMBL" id="WKFB01000253">
    <property type="protein sequence ID" value="KAF6729750.1"/>
    <property type="molecule type" value="Genomic_DNA"/>
</dbReference>
<feature type="compositionally biased region" description="Acidic residues" evidence="3">
    <location>
        <begin position="1746"/>
        <end position="1770"/>
    </location>
</feature>
<feature type="region of interest" description="Disordered" evidence="3">
    <location>
        <begin position="1372"/>
        <end position="1438"/>
    </location>
</feature>
<feature type="compositionally biased region" description="Polar residues" evidence="3">
    <location>
        <begin position="1024"/>
        <end position="1039"/>
    </location>
</feature>
<dbReference type="CDD" id="cd00170">
    <property type="entry name" value="SEC14"/>
    <property type="match status" value="1"/>
</dbReference>
<feature type="region of interest" description="Disordered" evidence="3">
    <location>
        <begin position="639"/>
        <end position="680"/>
    </location>
</feature>
<feature type="compositionally biased region" description="Low complexity" evidence="3">
    <location>
        <begin position="1383"/>
        <end position="1394"/>
    </location>
</feature>
<dbReference type="InterPro" id="IPR036865">
    <property type="entry name" value="CRAL-TRIO_dom_sf"/>
</dbReference>
<feature type="domain" description="CRAL-TRIO" evidence="4">
    <location>
        <begin position="1821"/>
        <end position="1981"/>
    </location>
</feature>
<evidence type="ECO:0000256" key="1">
    <source>
        <dbReference type="ARBA" id="ARBA00004496"/>
    </source>
</evidence>
<dbReference type="Pfam" id="PF13716">
    <property type="entry name" value="CRAL_TRIO_2"/>
    <property type="match status" value="1"/>
</dbReference>
<feature type="region of interest" description="Disordered" evidence="3">
    <location>
        <begin position="1339"/>
        <end position="1359"/>
    </location>
</feature>
<feature type="region of interest" description="Disordered" evidence="3">
    <location>
        <begin position="1696"/>
        <end position="1731"/>
    </location>
</feature>
<feature type="compositionally biased region" description="Basic and acidic residues" evidence="3">
    <location>
        <begin position="1295"/>
        <end position="1305"/>
    </location>
</feature>
<organism evidence="5 6">
    <name type="scientific">Oryzias melastigma</name>
    <name type="common">Marine medaka</name>
    <dbReference type="NCBI Taxonomy" id="30732"/>
    <lineage>
        <taxon>Eukaryota</taxon>
        <taxon>Metazoa</taxon>
        <taxon>Chordata</taxon>
        <taxon>Craniata</taxon>
        <taxon>Vertebrata</taxon>
        <taxon>Euteleostomi</taxon>
        <taxon>Actinopterygii</taxon>
        <taxon>Neopterygii</taxon>
        <taxon>Teleostei</taxon>
        <taxon>Neoteleostei</taxon>
        <taxon>Acanthomorphata</taxon>
        <taxon>Ovalentaria</taxon>
        <taxon>Atherinomorphae</taxon>
        <taxon>Beloniformes</taxon>
        <taxon>Adrianichthyidae</taxon>
        <taxon>Oryziinae</taxon>
        <taxon>Oryzias</taxon>
    </lineage>
</organism>
<dbReference type="SUPFAM" id="SSF52087">
    <property type="entry name" value="CRAL/TRIO domain"/>
    <property type="match status" value="1"/>
</dbReference>
<reference evidence="5" key="1">
    <citation type="journal article" name="BMC Genomics">
        <title>Long-read sequencing and de novo genome assembly of marine medaka (Oryzias melastigma).</title>
        <authorList>
            <person name="Liang P."/>
            <person name="Saqib H.S.A."/>
            <person name="Ni X."/>
            <person name="Shen Y."/>
        </authorList>
    </citation>
    <scope>NUCLEOTIDE SEQUENCE</scope>
    <source>
        <strain evidence="5">Bigg-433</strain>
    </source>
</reference>
<name>A0A834CN16_ORYME</name>
<keyword evidence="2" id="KW-0963">Cytoplasm</keyword>
<feature type="compositionally biased region" description="Polar residues" evidence="3">
    <location>
        <begin position="1372"/>
        <end position="1382"/>
    </location>
</feature>
<evidence type="ECO:0000259" key="4">
    <source>
        <dbReference type="PROSITE" id="PS50191"/>
    </source>
</evidence>
<feature type="compositionally biased region" description="Acidic residues" evidence="3">
    <location>
        <begin position="1417"/>
        <end position="1432"/>
    </location>
</feature>
<feature type="compositionally biased region" description="Polar residues" evidence="3">
    <location>
        <begin position="1281"/>
        <end position="1294"/>
    </location>
</feature>
<comment type="caution">
    <text evidence="5">The sequence shown here is derived from an EMBL/GenBank/DDBJ whole genome shotgun (WGS) entry which is preliminary data.</text>
</comment>
<evidence type="ECO:0000256" key="3">
    <source>
        <dbReference type="SAM" id="MobiDB-lite"/>
    </source>
</evidence>
<feature type="region of interest" description="Disordered" evidence="3">
    <location>
        <begin position="419"/>
        <end position="445"/>
    </location>
</feature>
<feature type="region of interest" description="Disordered" evidence="3">
    <location>
        <begin position="1024"/>
        <end position="1044"/>
    </location>
</feature>
<dbReference type="GO" id="GO:0005737">
    <property type="term" value="C:cytoplasm"/>
    <property type="evidence" value="ECO:0007669"/>
    <property type="project" value="UniProtKB-SubCell"/>
</dbReference>
<sequence length="1983" mass="218359">MEEYLRRVQSRVAADLSDSPIHVVLGGPEPNVDTVAATLCLALHLNLEEKSGGLCVPVLCRGPCHTVLPEETLKFLQRVNIPDSLLLWKEHIALVDLHQAERLSLTLLRDGLLKSSEYHILESSIRQVVHQNVRRDAGGDGRLSAVTTVARKILQEAAEHISAALREVLGEALKLQRDVWWTEHGCQSEELEELVRCLDQWDDFSVEQQSDMNQQEPMLQLTTKLREFSDGETTIAITSLATDEEGWHGYVDGLKAFTHQHGYDGVVVLLSMQDAVHHPRQQVAVYSNNSHVFNQICTELEESSSWSLSAEPGDGESLQVYHIPINSSASSGIPYVLEEEIQNLLKDFINRRSSVLACHPSSRTSSTEGVAGSVEFSQGSSGINDMDGSDTERAEGSSENVAVARVMADGEEEMGAVGVSAAEPLSPDSGMTTIRSSRSSKESSVFLSDDSPVAEVLAGGGAAAGPVGLFLRSLSPLGLSSLSPPVPPERRKHRSSKKSGDTFDLFSFDPLHNSDPPAKEDTQNSEGGVEGARKAGSSSFSELDELSLVDFSAPNSIGGLESGNSSIDHQGLLLGNEITDTMVPPTPVNSLAGSRPPSSCGLRFFPEDVIERINGLQCKDSTSSSLSETWDELSFDAQGVLSSGDNRPKDSGSPQNVMNEVSKASEKENGDILKSDSSQQRIGRLEPQLSLIIDTSPSHENWNPDSVLRDQWNTISLHDLQLTPPDDDVTRKNKPAIIVGKGSPPITSKKKIILNTLTPETSKEEDEGVQSKKGTQQLELLDFWTYSAQKGFLKSDSGTTTSYPESLDMWNRTIRDDSLSPLTTPENLSENSGSFSSFNLTAMKDTSVESSHGYSDTGMKMWNTTIQEDSSSATSSPEGHDNEKHLSHVGSPDSLEARVCKDSDLSPVPEDVEWRNHDFNVRIVIEAVDGGTQSEELENKEVLEGCATKPAEDDFPAHQSNNLWDLPVPTMVTSTSEYDNIGAGAWSHASSPENYGSPGVDMIQLEAQSSPFLVFTKPIQTDELINQDQTADSSRQTESTADREQTAKQVFLFDCGIDKCAESKYESISKEEIEESVWVEQPGDRSPFVLLEHLTATQQISMTEESDLLSPLYDNILYNKDESQEGEKNNENIEGGIKETVSPSIHPDMEVDAFRNPIRSDSGELHSHGDPLSGLEMEYIVVPDTNREGSNSCDQQLKGLRKSLEAFGMLSYAAAVLKNQGEAAHQKQLQTSLQSTEDQSRSGNSGSCADTDLNQAISTIQHQASLDDTIEHELVPETIAPSKSNSEALQQTDSKPTEDASHESESSPVARSVSPSLRYPSDHFLKTREEVYVHSQISMEDSDEGGMSPTAPPKSATSLGDFHAWGEQLLRQGSSQKTSEPPSLTNSTNSQNSSAIGTPLHELSPEKSLGLPFSGDLMEEENDEDDNEEEANTDCSCFPKWTPVIQRNKGDVKEFGSSDLLSFTEDQAGGCSFQPKDSQTLQTDRDSFLLNRDDHYDQQPVKIGNYEEWPSQQHAGEYDASRDPYSFVLRNHQDMTSAPPPQPTNDNAPYQWAGGQDTSQVQSKYGYNYHHIDQRTENPYSYAYSSCGDPKPDSQQETSHVYAEFTTDPPAVQYTSERPENYFETGANPQCSPDDTRFKYQTKAEHQHESGRSHAHNEMEDHAQYVSKGYVDVLSRHSQQEVDATEMMLMKTASCEELDNREDPPSSVDTSGGSNQRRKLAAPPMDVSLDHSEGSLLSENALDTEDEALDTGDDLDVNIDDMDTPDEGDSLEFSVNADSAEESHAAAGAAPSASRHGAAEESRGSRLWRSVLIGEQEHRIDMKCIEPYKRVISHGGYYSEQNAIIVFAACFLPDSDCDNYSYVMENLFLYVISTLELMVAEDYMIVYLNGATPHRRMPGFTWMKRCYQMIDRRLKKNLKMFIIVHPSWFIRTLLGITRPFISSKFSSKIKYVGTLRELGELIPIEYIHIPPSVLKVDKGRSAD</sequence>
<dbReference type="SMART" id="SM00516">
    <property type="entry name" value="SEC14"/>
    <property type="match status" value="1"/>
</dbReference>
<feature type="region of interest" description="Disordered" evidence="3">
    <location>
        <begin position="867"/>
        <end position="895"/>
    </location>
</feature>
<feature type="region of interest" description="Disordered" evidence="3">
    <location>
        <begin position="1227"/>
        <end position="1251"/>
    </location>
</feature>
<evidence type="ECO:0000256" key="2">
    <source>
        <dbReference type="ARBA" id="ARBA00022490"/>
    </source>
</evidence>
<dbReference type="InterPro" id="IPR022181">
    <property type="entry name" value="Bcl2-/adenovirus-E1B"/>
</dbReference>
<dbReference type="PROSITE" id="PS50191">
    <property type="entry name" value="CRAL_TRIO"/>
    <property type="match status" value="1"/>
</dbReference>
<gene>
    <name evidence="5" type="ORF">FQA47_009528</name>
</gene>
<dbReference type="InterPro" id="IPR001251">
    <property type="entry name" value="CRAL-TRIO_dom"/>
</dbReference>
<feature type="region of interest" description="Disordered" evidence="3">
    <location>
        <begin position="359"/>
        <end position="400"/>
    </location>
</feature>
<feature type="region of interest" description="Disordered" evidence="3">
    <location>
        <begin position="478"/>
        <end position="538"/>
    </location>
</feature>
<accession>A0A834CN16</accession>
<dbReference type="Gene3D" id="3.90.1640.10">
    <property type="entry name" value="inorganic pyrophosphatase (n-terminal core)"/>
    <property type="match status" value="1"/>
</dbReference>
<dbReference type="Gene3D" id="3.40.525.10">
    <property type="entry name" value="CRAL-TRIO lipid binding domain"/>
    <property type="match status" value="1"/>
</dbReference>
<feature type="compositionally biased region" description="Basic and acidic residues" evidence="3">
    <location>
        <begin position="663"/>
        <end position="674"/>
    </location>
</feature>
<evidence type="ECO:0000313" key="6">
    <source>
        <dbReference type="Proteomes" id="UP000646548"/>
    </source>
</evidence>
<feature type="compositionally biased region" description="Polar residues" evidence="3">
    <location>
        <begin position="1306"/>
        <end position="1315"/>
    </location>
</feature>
<dbReference type="Pfam" id="PF12496">
    <property type="entry name" value="BNIP2"/>
    <property type="match status" value="1"/>
</dbReference>
<feature type="region of interest" description="Disordered" evidence="3">
    <location>
        <begin position="1279"/>
        <end position="1322"/>
    </location>
</feature>
<comment type="subcellular location">
    <subcellularLocation>
        <location evidence="1">Cytoplasm</location>
    </subcellularLocation>
</comment>
<feature type="compositionally biased region" description="Polar residues" evidence="3">
    <location>
        <begin position="867"/>
        <end position="877"/>
    </location>
</feature>
<dbReference type="PANTHER" id="PTHR12112:SF9">
    <property type="entry name" value="CAYTAXIN"/>
    <property type="match status" value="1"/>
</dbReference>
<proteinExistence type="predicted"/>
<protein>
    <submittedName>
        <fullName evidence="5">Prune-like protein 2</fullName>
    </submittedName>
</protein>